<gene>
    <name evidence="2" type="ORF">ASPSYDRAFT_1180640</name>
</gene>
<dbReference type="Proteomes" id="UP000184356">
    <property type="component" value="Unassembled WGS sequence"/>
</dbReference>
<evidence type="ECO:0000313" key="3">
    <source>
        <dbReference type="Proteomes" id="UP000184356"/>
    </source>
</evidence>
<accession>A0A1L9TBV4</accession>
<keyword evidence="3" id="KW-1185">Reference proteome</keyword>
<feature type="region of interest" description="Disordered" evidence="1">
    <location>
        <begin position="1"/>
        <end position="27"/>
    </location>
</feature>
<dbReference type="EMBL" id="KV878589">
    <property type="protein sequence ID" value="OJJ56865.1"/>
    <property type="molecule type" value="Genomic_DNA"/>
</dbReference>
<dbReference type="VEuPathDB" id="FungiDB:ASPSYDRAFT_1180640"/>
<proteinExistence type="predicted"/>
<evidence type="ECO:0000256" key="1">
    <source>
        <dbReference type="SAM" id="MobiDB-lite"/>
    </source>
</evidence>
<feature type="compositionally biased region" description="Polar residues" evidence="1">
    <location>
        <begin position="7"/>
        <end position="16"/>
    </location>
</feature>
<dbReference type="GeneID" id="63756432"/>
<name>A0A1L9TBV4_9EURO</name>
<dbReference type="AlphaFoldDB" id="A0A1L9TBV4"/>
<evidence type="ECO:0000313" key="2">
    <source>
        <dbReference type="EMBL" id="OJJ56865.1"/>
    </source>
</evidence>
<sequence>MNMAVFQPTSSRTSKSIGRVAAPSLSSQDASLLDSLRITPQEHSLLQDLLAIRQLQSTGSRALDVAQSKPNNTTSHAYYREPNWNNYYSNSKQNGQQCPHEEPQAHALGVLAEIADIERAWESWHNY</sequence>
<organism evidence="2 3">
    <name type="scientific">Aspergillus sydowii CBS 593.65</name>
    <dbReference type="NCBI Taxonomy" id="1036612"/>
    <lineage>
        <taxon>Eukaryota</taxon>
        <taxon>Fungi</taxon>
        <taxon>Dikarya</taxon>
        <taxon>Ascomycota</taxon>
        <taxon>Pezizomycotina</taxon>
        <taxon>Eurotiomycetes</taxon>
        <taxon>Eurotiomycetidae</taxon>
        <taxon>Eurotiales</taxon>
        <taxon>Aspergillaceae</taxon>
        <taxon>Aspergillus</taxon>
        <taxon>Aspergillus subgen. Nidulantes</taxon>
    </lineage>
</organism>
<dbReference type="OrthoDB" id="10420425at2759"/>
<dbReference type="RefSeq" id="XP_040700671.1">
    <property type="nucleotide sequence ID" value="XM_040840359.1"/>
</dbReference>
<reference evidence="3" key="1">
    <citation type="journal article" date="2017" name="Genome Biol.">
        <title>Comparative genomics reveals high biological diversity and specific adaptations in the industrially and medically important fungal genus Aspergillus.</title>
        <authorList>
            <person name="de Vries R.P."/>
            <person name="Riley R."/>
            <person name="Wiebenga A."/>
            <person name="Aguilar-Osorio G."/>
            <person name="Amillis S."/>
            <person name="Uchima C.A."/>
            <person name="Anderluh G."/>
            <person name="Asadollahi M."/>
            <person name="Askin M."/>
            <person name="Barry K."/>
            <person name="Battaglia E."/>
            <person name="Bayram O."/>
            <person name="Benocci T."/>
            <person name="Braus-Stromeyer S.A."/>
            <person name="Caldana C."/>
            <person name="Canovas D."/>
            <person name="Cerqueira G.C."/>
            <person name="Chen F."/>
            <person name="Chen W."/>
            <person name="Choi C."/>
            <person name="Clum A."/>
            <person name="Dos Santos R.A."/>
            <person name="Damasio A.R."/>
            <person name="Diallinas G."/>
            <person name="Emri T."/>
            <person name="Fekete E."/>
            <person name="Flipphi M."/>
            <person name="Freyberg S."/>
            <person name="Gallo A."/>
            <person name="Gournas C."/>
            <person name="Habgood R."/>
            <person name="Hainaut M."/>
            <person name="Harispe M.L."/>
            <person name="Henrissat B."/>
            <person name="Hilden K.S."/>
            <person name="Hope R."/>
            <person name="Hossain A."/>
            <person name="Karabika E."/>
            <person name="Karaffa L."/>
            <person name="Karanyi Z."/>
            <person name="Krasevec N."/>
            <person name="Kuo A."/>
            <person name="Kusch H."/>
            <person name="LaButti K."/>
            <person name="Lagendijk E.L."/>
            <person name="Lapidus A."/>
            <person name="Levasseur A."/>
            <person name="Lindquist E."/>
            <person name="Lipzen A."/>
            <person name="Logrieco A.F."/>
            <person name="MacCabe A."/>
            <person name="Maekelae M.R."/>
            <person name="Malavazi I."/>
            <person name="Melin P."/>
            <person name="Meyer V."/>
            <person name="Mielnichuk N."/>
            <person name="Miskei M."/>
            <person name="Molnar A.P."/>
            <person name="Mule G."/>
            <person name="Ngan C.Y."/>
            <person name="Orejas M."/>
            <person name="Orosz E."/>
            <person name="Ouedraogo J.P."/>
            <person name="Overkamp K.M."/>
            <person name="Park H.-S."/>
            <person name="Perrone G."/>
            <person name="Piumi F."/>
            <person name="Punt P.J."/>
            <person name="Ram A.F."/>
            <person name="Ramon A."/>
            <person name="Rauscher S."/>
            <person name="Record E."/>
            <person name="Riano-Pachon D.M."/>
            <person name="Robert V."/>
            <person name="Roehrig J."/>
            <person name="Ruller R."/>
            <person name="Salamov A."/>
            <person name="Salih N.S."/>
            <person name="Samson R.A."/>
            <person name="Sandor E."/>
            <person name="Sanguinetti M."/>
            <person name="Schuetze T."/>
            <person name="Sepcic K."/>
            <person name="Shelest E."/>
            <person name="Sherlock G."/>
            <person name="Sophianopoulou V."/>
            <person name="Squina F.M."/>
            <person name="Sun H."/>
            <person name="Susca A."/>
            <person name="Todd R.B."/>
            <person name="Tsang A."/>
            <person name="Unkles S.E."/>
            <person name="van de Wiele N."/>
            <person name="van Rossen-Uffink D."/>
            <person name="Oliveira J.V."/>
            <person name="Vesth T.C."/>
            <person name="Visser J."/>
            <person name="Yu J.-H."/>
            <person name="Zhou M."/>
            <person name="Andersen M.R."/>
            <person name="Archer D.B."/>
            <person name="Baker S.E."/>
            <person name="Benoit I."/>
            <person name="Brakhage A.A."/>
            <person name="Braus G.H."/>
            <person name="Fischer R."/>
            <person name="Frisvad J.C."/>
            <person name="Goldman G.H."/>
            <person name="Houbraken J."/>
            <person name="Oakley B."/>
            <person name="Pocsi I."/>
            <person name="Scazzocchio C."/>
            <person name="Seiboth B."/>
            <person name="vanKuyk P.A."/>
            <person name="Wortman J."/>
            <person name="Dyer P.S."/>
            <person name="Grigoriev I.V."/>
        </authorList>
    </citation>
    <scope>NUCLEOTIDE SEQUENCE [LARGE SCALE GENOMIC DNA]</scope>
    <source>
        <strain evidence="3">CBS 593.65</strain>
    </source>
</reference>
<protein>
    <submittedName>
        <fullName evidence="2">Uncharacterized protein</fullName>
    </submittedName>
</protein>